<sequence length="146" mass="15355">MAARGYAANDVEVIEADLGSLGLGGPLDSALAAAAPFDIIVDDASHADAEVAGVFEELFFDESIGLAPGGLYVVLDTQPSYRAGGSRLARFKALSDAMQWSGTTIVSAAHLEMFVAHTDSKEEAWVDAVEFHRGFVVVRKRGARGA</sequence>
<gene>
    <name evidence="1" type="ORF">ACAT0790_LOCUS32562</name>
</gene>
<dbReference type="InterPro" id="IPR029063">
    <property type="entry name" value="SAM-dependent_MTases_sf"/>
</dbReference>
<name>A0A7S1W7K4_ALECA</name>
<evidence type="ECO:0000313" key="1">
    <source>
        <dbReference type="EMBL" id="CAD9152665.1"/>
    </source>
</evidence>
<protein>
    <submittedName>
        <fullName evidence="1">Uncharacterized protein</fullName>
    </submittedName>
</protein>
<dbReference type="AlphaFoldDB" id="A0A7S1W7K4"/>
<dbReference type="EMBL" id="HBGE01054071">
    <property type="protein sequence ID" value="CAD9152665.1"/>
    <property type="molecule type" value="Transcribed_RNA"/>
</dbReference>
<organism evidence="1">
    <name type="scientific">Alexandrium catenella</name>
    <name type="common">Red tide dinoflagellate</name>
    <name type="synonym">Gonyaulax catenella</name>
    <dbReference type="NCBI Taxonomy" id="2925"/>
    <lineage>
        <taxon>Eukaryota</taxon>
        <taxon>Sar</taxon>
        <taxon>Alveolata</taxon>
        <taxon>Dinophyceae</taxon>
        <taxon>Gonyaulacales</taxon>
        <taxon>Pyrocystaceae</taxon>
        <taxon>Alexandrium</taxon>
    </lineage>
</organism>
<dbReference type="Gene3D" id="3.40.50.150">
    <property type="entry name" value="Vaccinia Virus protein VP39"/>
    <property type="match status" value="1"/>
</dbReference>
<proteinExistence type="predicted"/>
<reference evidence="1" key="1">
    <citation type="submission" date="2021-01" db="EMBL/GenBank/DDBJ databases">
        <authorList>
            <person name="Corre E."/>
            <person name="Pelletier E."/>
            <person name="Niang G."/>
            <person name="Scheremetjew M."/>
            <person name="Finn R."/>
            <person name="Kale V."/>
            <person name="Holt S."/>
            <person name="Cochrane G."/>
            <person name="Meng A."/>
            <person name="Brown T."/>
            <person name="Cohen L."/>
        </authorList>
    </citation>
    <scope>NUCLEOTIDE SEQUENCE</scope>
    <source>
        <strain evidence="1">OF101</strain>
    </source>
</reference>
<accession>A0A7S1W7K4</accession>